<gene>
    <name evidence="2" type="ORF">ENJ85_01040</name>
</gene>
<keyword evidence="1" id="KW-0732">Signal</keyword>
<dbReference type="EMBL" id="DRNZ01000067">
    <property type="protein sequence ID" value="HHO57738.1"/>
    <property type="molecule type" value="Genomic_DNA"/>
</dbReference>
<name>A0A7C5WVE2_9DEIN</name>
<dbReference type="AlphaFoldDB" id="A0A7C5WVE2"/>
<reference evidence="2" key="1">
    <citation type="journal article" date="2020" name="mSystems">
        <title>Genome- and Community-Level Interaction Insights into Carbon Utilization and Element Cycling Functions of Hydrothermarchaeota in Hydrothermal Sediment.</title>
        <authorList>
            <person name="Zhou Z."/>
            <person name="Liu Y."/>
            <person name="Xu W."/>
            <person name="Pan J."/>
            <person name="Luo Z.H."/>
            <person name="Li M."/>
        </authorList>
    </citation>
    <scope>NUCLEOTIDE SEQUENCE [LARGE SCALE GENOMIC DNA]</scope>
    <source>
        <strain evidence="2">HyVt-523</strain>
    </source>
</reference>
<evidence type="ECO:0000313" key="2">
    <source>
        <dbReference type="EMBL" id="HHO57738.1"/>
    </source>
</evidence>
<evidence type="ECO:0000256" key="1">
    <source>
        <dbReference type="SAM" id="SignalP"/>
    </source>
</evidence>
<dbReference type="Proteomes" id="UP000886105">
    <property type="component" value="Unassembled WGS sequence"/>
</dbReference>
<proteinExistence type="predicted"/>
<feature type="signal peptide" evidence="1">
    <location>
        <begin position="1"/>
        <end position="16"/>
    </location>
</feature>
<feature type="non-terminal residue" evidence="2">
    <location>
        <position position="464"/>
    </location>
</feature>
<sequence length="464" mass="51143">MLAAMLAFLAPQPALAAPKADQGAEPDYWTSKAYESEVQEYWFYVRQHNEAAYDVSAALELSPCRCDIWRIAKGMGWMARMRHGLDDQVRRILNLIREKYPSVIRELALEADEARRMGRSEVAVGLLKVLEAAAFDAFDMMLEFGTAANELGAMRKGAEVLAARSRQVAEKARSAVQAGGKVAVGAAYQGGDGSQTVVTRFPELWEISELYQALAAWTKLAESIAATERRLWKDILASKPCRELLGGAVEASPKLDGLLRQDVAAKDFVTRAGAAVAATCQIGRTATAGGEGGGCELRSALDALRKLYLIYQAARRHEGELLRHAATLQKGIMDQYRTIVRMYARAGEGSDWLKFWTGLEGWSGWAEIALSLVPLGGTATAVGHQIGTTVTQGRFAKVHRDIERQIKKAEGWLRDTNRQIEALGKLRDRIKRCERALWDRLRQCSIKVPCEKPGKDVVAVPREG</sequence>
<accession>A0A7C5WVE2</accession>
<organism evidence="2">
    <name type="scientific">Oceanithermus profundus</name>
    <dbReference type="NCBI Taxonomy" id="187137"/>
    <lineage>
        <taxon>Bacteria</taxon>
        <taxon>Thermotogati</taxon>
        <taxon>Deinococcota</taxon>
        <taxon>Deinococci</taxon>
        <taxon>Thermales</taxon>
        <taxon>Thermaceae</taxon>
        <taxon>Oceanithermus</taxon>
    </lineage>
</organism>
<comment type="caution">
    <text evidence="2">The sequence shown here is derived from an EMBL/GenBank/DDBJ whole genome shotgun (WGS) entry which is preliminary data.</text>
</comment>
<protein>
    <submittedName>
        <fullName evidence="2">Uncharacterized protein</fullName>
    </submittedName>
</protein>
<feature type="chain" id="PRO_5027560365" evidence="1">
    <location>
        <begin position="17"/>
        <end position="464"/>
    </location>
</feature>